<dbReference type="SUPFAM" id="SSF46894">
    <property type="entry name" value="C-terminal effector domain of the bipartite response regulators"/>
    <property type="match status" value="1"/>
</dbReference>
<feature type="domain" description="OmpR/PhoB-type" evidence="9">
    <location>
        <begin position="126"/>
        <end position="227"/>
    </location>
</feature>
<reference evidence="10 11" key="1">
    <citation type="submission" date="2024-09" db="EMBL/GenBank/DDBJ databases">
        <title>Paenibacillus zeirhizospherea sp. nov., isolated from surface of the maize (Zea mays) roots in a horticulture field, Hungary.</title>
        <authorList>
            <person name="Marton D."/>
            <person name="Farkas M."/>
            <person name="Bedics A."/>
            <person name="Toth E."/>
            <person name="Tancsics A."/>
            <person name="Boka K."/>
            <person name="Maroti G."/>
            <person name="Kriszt B."/>
            <person name="Cserhati M."/>
        </authorList>
    </citation>
    <scope>NUCLEOTIDE SEQUENCE [LARGE SCALE GENOMIC DNA]</scope>
    <source>
        <strain evidence="10 11">KCTC 33519</strain>
    </source>
</reference>
<dbReference type="SUPFAM" id="SSF52172">
    <property type="entry name" value="CheY-like"/>
    <property type="match status" value="1"/>
</dbReference>
<dbReference type="PANTHER" id="PTHR48111:SF73">
    <property type="entry name" value="ALKALINE PHOSPHATASE SYNTHESIS TRANSCRIPTIONAL REGULATORY PROTEIN PHOP"/>
    <property type="match status" value="1"/>
</dbReference>
<evidence type="ECO:0000256" key="3">
    <source>
        <dbReference type="ARBA" id="ARBA00023015"/>
    </source>
</evidence>
<dbReference type="Pfam" id="PF00072">
    <property type="entry name" value="Response_reg"/>
    <property type="match status" value="1"/>
</dbReference>
<evidence type="ECO:0000256" key="6">
    <source>
        <dbReference type="PROSITE-ProRule" id="PRU00169"/>
    </source>
</evidence>
<protein>
    <submittedName>
        <fullName evidence="10">Response regulator</fullName>
    </submittedName>
</protein>
<feature type="modified residue" description="4-aspartylphosphate" evidence="6">
    <location>
        <position position="52"/>
    </location>
</feature>
<evidence type="ECO:0000256" key="2">
    <source>
        <dbReference type="ARBA" id="ARBA00023012"/>
    </source>
</evidence>
<dbReference type="InterPro" id="IPR011006">
    <property type="entry name" value="CheY-like_superfamily"/>
</dbReference>
<keyword evidence="1 6" id="KW-0597">Phosphoprotein</keyword>
<dbReference type="PROSITE" id="PS50110">
    <property type="entry name" value="RESPONSE_REGULATORY"/>
    <property type="match status" value="1"/>
</dbReference>
<name>A0ABV5AYZ5_9BACL</name>
<keyword evidence="2" id="KW-0902">Two-component regulatory system</keyword>
<evidence type="ECO:0000259" key="8">
    <source>
        <dbReference type="PROSITE" id="PS50110"/>
    </source>
</evidence>
<keyword evidence="5" id="KW-0804">Transcription</keyword>
<dbReference type="RefSeq" id="WP_375357704.1">
    <property type="nucleotide sequence ID" value="NZ_JBHHMI010000031.1"/>
</dbReference>
<dbReference type="InterPro" id="IPR039420">
    <property type="entry name" value="WalR-like"/>
</dbReference>
<keyword evidence="11" id="KW-1185">Reference proteome</keyword>
<feature type="DNA-binding region" description="OmpR/PhoB-type" evidence="7">
    <location>
        <begin position="126"/>
        <end position="227"/>
    </location>
</feature>
<dbReference type="Pfam" id="PF00486">
    <property type="entry name" value="Trans_reg_C"/>
    <property type="match status" value="1"/>
</dbReference>
<comment type="caution">
    <text evidence="10">The sequence shown here is derived from an EMBL/GenBank/DDBJ whole genome shotgun (WGS) entry which is preliminary data.</text>
</comment>
<organism evidence="10 11">
    <name type="scientific">Paenibacillus enshidis</name>
    <dbReference type="NCBI Taxonomy" id="1458439"/>
    <lineage>
        <taxon>Bacteria</taxon>
        <taxon>Bacillati</taxon>
        <taxon>Bacillota</taxon>
        <taxon>Bacilli</taxon>
        <taxon>Bacillales</taxon>
        <taxon>Paenibacillaceae</taxon>
        <taxon>Paenibacillus</taxon>
    </lineage>
</organism>
<dbReference type="Gene3D" id="3.40.50.2300">
    <property type="match status" value="1"/>
</dbReference>
<dbReference type="EMBL" id="JBHHMI010000031">
    <property type="protein sequence ID" value="MFB5269432.1"/>
    <property type="molecule type" value="Genomic_DNA"/>
</dbReference>
<dbReference type="InterPro" id="IPR016032">
    <property type="entry name" value="Sig_transdc_resp-reg_C-effctor"/>
</dbReference>
<dbReference type="Gene3D" id="6.10.250.690">
    <property type="match status" value="1"/>
</dbReference>
<sequence length="229" mass="26160">MKTVLVVDDEQKIREVLASYLQKEHFHVLECASGEEALAVLRSQRVDLLILDLMLPGMEGETVCREVRKFSSVPILMLTAKIAQADRISGLSIGADDYMIKPFDPNEVVARVQAILRRTDDSQLLADVISFNNGHLRIDSLKNQVYHYSEPLSLTPSEYKLLLLLAKYPQRRFPREELVDRVMGLGFDGDIRIIDQHVKNVRQKIEQDPRNPRYILTVYGFGYRFGGEG</sequence>
<dbReference type="Gene3D" id="1.10.10.10">
    <property type="entry name" value="Winged helix-like DNA-binding domain superfamily/Winged helix DNA-binding domain"/>
    <property type="match status" value="1"/>
</dbReference>
<dbReference type="CDD" id="cd00383">
    <property type="entry name" value="trans_reg_C"/>
    <property type="match status" value="1"/>
</dbReference>
<dbReference type="PANTHER" id="PTHR48111">
    <property type="entry name" value="REGULATOR OF RPOS"/>
    <property type="match status" value="1"/>
</dbReference>
<dbReference type="InterPro" id="IPR036388">
    <property type="entry name" value="WH-like_DNA-bd_sf"/>
</dbReference>
<dbReference type="InterPro" id="IPR001867">
    <property type="entry name" value="OmpR/PhoB-type_DNA-bd"/>
</dbReference>
<evidence type="ECO:0000256" key="5">
    <source>
        <dbReference type="ARBA" id="ARBA00023163"/>
    </source>
</evidence>
<feature type="domain" description="Response regulatory" evidence="8">
    <location>
        <begin position="3"/>
        <end position="116"/>
    </location>
</feature>
<accession>A0ABV5AYZ5</accession>
<gene>
    <name evidence="10" type="ORF">ACE41H_21985</name>
</gene>
<evidence type="ECO:0000313" key="11">
    <source>
        <dbReference type="Proteomes" id="UP001580346"/>
    </source>
</evidence>
<dbReference type="CDD" id="cd17574">
    <property type="entry name" value="REC_OmpR"/>
    <property type="match status" value="1"/>
</dbReference>
<dbReference type="SMART" id="SM00448">
    <property type="entry name" value="REC"/>
    <property type="match status" value="1"/>
</dbReference>
<evidence type="ECO:0000313" key="10">
    <source>
        <dbReference type="EMBL" id="MFB5269432.1"/>
    </source>
</evidence>
<evidence type="ECO:0000256" key="4">
    <source>
        <dbReference type="ARBA" id="ARBA00023125"/>
    </source>
</evidence>
<keyword evidence="3" id="KW-0805">Transcription regulation</keyword>
<evidence type="ECO:0000256" key="7">
    <source>
        <dbReference type="PROSITE-ProRule" id="PRU01091"/>
    </source>
</evidence>
<dbReference type="SMART" id="SM00862">
    <property type="entry name" value="Trans_reg_C"/>
    <property type="match status" value="1"/>
</dbReference>
<evidence type="ECO:0000256" key="1">
    <source>
        <dbReference type="ARBA" id="ARBA00022553"/>
    </source>
</evidence>
<evidence type="ECO:0000259" key="9">
    <source>
        <dbReference type="PROSITE" id="PS51755"/>
    </source>
</evidence>
<keyword evidence="4 7" id="KW-0238">DNA-binding</keyword>
<proteinExistence type="predicted"/>
<dbReference type="PROSITE" id="PS51755">
    <property type="entry name" value="OMPR_PHOB"/>
    <property type="match status" value="1"/>
</dbReference>
<dbReference type="Proteomes" id="UP001580346">
    <property type="component" value="Unassembled WGS sequence"/>
</dbReference>
<dbReference type="InterPro" id="IPR001789">
    <property type="entry name" value="Sig_transdc_resp-reg_receiver"/>
</dbReference>